<feature type="signal peptide" evidence="2">
    <location>
        <begin position="1"/>
        <end position="29"/>
    </location>
</feature>
<keyword evidence="1" id="KW-1133">Transmembrane helix</keyword>
<dbReference type="EMBL" id="JADGII010000001">
    <property type="protein sequence ID" value="MBF0635799.1"/>
    <property type="molecule type" value="Genomic_DNA"/>
</dbReference>
<evidence type="ECO:0008006" key="5">
    <source>
        <dbReference type="Google" id="ProtNLM"/>
    </source>
</evidence>
<evidence type="ECO:0000313" key="4">
    <source>
        <dbReference type="Proteomes" id="UP000619838"/>
    </source>
</evidence>
<organism evidence="3 4">
    <name type="scientific">Prosthecochloris ethylica</name>
    <dbReference type="NCBI Taxonomy" id="2743976"/>
    <lineage>
        <taxon>Bacteria</taxon>
        <taxon>Pseudomonadati</taxon>
        <taxon>Chlorobiota</taxon>
        <taxon>Chlorobiia</taxon>
        <taxon>Chlorobiales</taxon>
        <taxon>Chlorobiaceae</taxon>
        <taxon>Prosthecochloris</taxon>
    </lineage>
</organism>
<proteinExistence type="predicted"/>
<feature type="transmembrane region" description="Helical" evidence="1">
    <location>
        <begin position="160"/>
        <end position="180"/>
    </location>
</feature>
<dbReference type="RefSeq" id="WP_148037640.1">
    <property type="nucleotide sequence ID" value="NZ_JABVZQ010000002.1"/>
</dbReference>
<keyword evidence="1" id="KW-0472">Membrane</keyword>
<reference evidence="3 4" key="1">
    <citation type="journal article" date="2020" name="Microorganisms">
        <title>Simultaneous Genome Sequencing of Prosthecochloris ethylica and Desulfuromonas acetoxidans within a Syntrophic Mixture Reveals Unique Pili and Protein Interactions.</title>
        <authorList>
            <person name="Kyndt J.A."/>
            <person name="Van Beeumen J.J."/>
            <person name="Meyer T.E."/>
        </authorList>
    </citation>
    <scope>NUCLEOTIDE SEQUENCE [LARGE SCALE GENOMIC DNA]</scope>
    <source>
        <strain evidence="3 4">N3</strain>
    </source>
</reference>
<dbReference type="Proteomes" id="UP000619838">
    <property type="component" value="Unassembled WGS sequence"/>
</dbReference>
<comment type="caution">
    <text evidence="3">The sequence shown here is derived from an EMBL/GenBank/DDBJ whole genome shotgun (WGS) entry which is preliminary data.</text>
</comment>
<keyword evidence="1" id="KW-0812">Transmembrane</keyword>
<evidence type="ECO:0000256" key="2">
    <source>
        <dbReference type="SAM" id="SignalP"/>
    </source>
</evidence>
<evidence type="ECO:0000313" key="3">
    <source>
        <dbReference type="EMBL" id="MBF0635799.1"/>
    </source>
</evidence>
<name>A0ABR9XPA0_9CHLB</name>
<sequence>MNNAGCNIRRVVVLLALVAAALAPSCSGASEPQITVGFEPATALVGEAVRYRITIAHAPQERLDGVVVDDADGTFVVQEQRIERHDPGRSSVVVFFAAFELGAHIFPPVTASVTDTVTGRSARYVVEADDSLVVKALSDSTMKRLLPLKPVMDADLPVRMTVVGIMGLVAVLVLLGIVLYRRRFAVVPQDAVDQEKTIREALGRLEAALARGMAPERCYEEIGRLVRAILAARYPACDCGAATAEIRERCSEGGTVPPDAVSLLEMADMVKFAGSRPTDEECRHAVERVRRLLRSHEDRDSKEGQ</sequence>
<accession>A0ABR9XPA0</accession>
<gene>
    <name evidence="3" type="ORF">INT08_01200</name>
</gene>
<keyword evidence="4" id="KW-1185">Reference proteome</keyword>
<keyword evidence="2" id="KW-0732">Signal</keyword>
<feature type="chain" id="PRO_5045523335" description="DUF4129 domain-containing protein" evidence="2">
    <location>
        <begin position="30"/>
        <end position="305"/>
    </location>
</feature>
<evidence type="ECO:0000256" key="1">
    <source>
        <dbReference type="SAM" id="Phobius"/>
    </source>
</evidence>
<protein>
    <recommendedName>
        <fullName evidence="5">DUF4129 domain-containing protein</fullName>
    </recommendedName>
</protein>